<feature type="transmembrane region" description="Helical" evidence="1">
    <location>
        <begin position="28"/>
        <end position="46"/>
    </location>
</feature>
<comment type="caution">
    <text evidence="2">The sequence shown here is derived from an EMBL/GenBank/DDBJ whole genome shotgun (WGS) entry which is preliminary data.</text>
</comment>
<evidence type="ECO:0000313" key="3">
    <source>
        <dbReference type="Proteomes" id="UP000315295"/>
    </source>
</evidence>
<proteinExistence type="predicted"/>
<dbReference type="EMBL" id="VIEB01000729">
    <property type="protein sequence ID" value="TQD82276.1"/>
    <property type="molecule type" value="Genomic_DNA"/>
</dbReference>
<feature type="transmembrane region" description="Helical" evidence="1">
    <location>
        <begin position="66"/>
        <end position="86"/>
    </location>
</feature>
<name>A0A540L712_MALBA</name>
<keyword evidence="1" id="KW-0472">Membrane</keyword>
<keyword evidence="1" id="KW-0812">Transmembrane</keyword>
<protein>
    <submittedName>
        <fullName evidence="2">Uncharacterized protein</fullName>
    </submittedName>
</protein>
<feature type="transmembrane region" description="Helical" evidence="1">
    <location>
        <begin position="6"/>
        <end position="23"/>
    </location>
</feature>
<sequence>MLTLLLPWLFIVPLGLLWIDLFFNAPIVTMIFTLVRVIALVILFMANREGIFIIHLPPPVSLTTPLLTHGLTSASMLTLVLFHLHIMRRALPAFRIYVAMWNQFDAQYSYILAVIDEPIAPFSSAQAHVISTDDFAVND</sequence>
<keyword evidence="3" id="KW-1185">Reference proteome</keyword>
<organism evidence="2 3">
    <name type="scientific">Malus baccata</name>
    <name type="common">Siberian crab apple</name>
    <name type="synonym">Pyrus baccata</name>
    <dbReference type="NCBI Taxonomy" id="106549"/>
    <lineage>
        <taxon>Eukaryota</taxon>
        <taxon>Viridiplantae</taxon>
        <taxon>Streptophyta</taxon>
        <taxon>Embryophyta</taxon>
        <taxon>Tracheophyta</taxon>
        <taxon>Spermatophyta</taxon>
        <taxon>Magnoliopsida</taxon>
        <taxon>eudicotyledons</taxon>
        <taxon>Gunneridae</taxon>
        <taxon>Pentapetalae</taxon>
        <taxon>rosids</taxon>
        <taxon>fabids</taxon>
        <taxon>Rosales</taxon>
        <taxon>Rosaceae</taxon>
        <taxon>Amygdaloideae</taxon>
        <taxon>Maleae</taxon>
        <taxon>Malus</taxon>
    </lineage>
</organism>
<evidence type="ECO:0000256" key="1">
    <source>
        <dbReference type="SAM" id="Phobius"/>
    </source>
</evidence>
<dbReference type="Proteomes" id="UP000315295">
    <property type="component" value="Unassembled WGS sequence"/>
</dbReference>
<reference evidence="2 3" key="1">
    <citation type="journal article" date="2019" name="G3 (Bethesda)">
        <title>Sequencing of a Wild Apple (Malus baccata) Genome Unravels the Differences Between Cultivated and Wild Apple Species Regarding Disease Resistance and Cold Tolerance.</title>
        <authorList>
            <person name="Chen X."/>
        </authorList>
    </citation>
    <scope>NUCLEOTIDE SEQUENCE [LARGE SCALE GENOMIC DNA]</scope>
    <source>
        <strain evidence="3">cv. Shandingzi</strain>
        <tissue evidence="2">Leaves</tissue>
    </source>
</reference>
<gene>
    <name evidence="2" type="ORF">C1H46_032175</name>
</gene>
<keyword evidence="1" id="KW-1133">Transmembrane helix</keyword>
<evidence type="ECO:0000313" key="2">
    <source>
        <dbReference type="EMBL" id="TQD82276.1"/>
    </source>
</evidence>
<dbReference type="AlphaFoldDB" id="A0A540L712"/>
<accession>A0A540L712</accession>